<evidence type="ECO:0000313" key="1">
    <source>
        <dbReference type="EMBL" id="CAA3005412.1"/>
    </source>
</evidence>
<dbReference type="EMBL" id="CACTIH010007245">
    <property type="protein sequence ID" value="CAA3005412.1"/>
    <property type="molecule type" value="Genomic_DNA"/>
</dbReference>
<gene>
    <name evidence="1" type="ORF">OLEA9_A072582</name>
</gene>
<reference evidence="1 2" key="1">
    <citation type="submission" date="2019-12" db="EMBL/GenBank/DDBJ databases">
        <authorList>
            <person name="Alioto T."/>
            <person name="Alioto T."/>
            <person name="Gomez Garrido J."/>
        </authorList>
    </citation>
    <scope>NUCLEOTIDE SEQUENCE [LARGE SCALE GENOMIC DNA]</scope>
</reference>
<keyword evidence="2" id="KW-1185">Reference proteome</keyword>
<proteinExistence type="predicted"/>
<evidence type="ECO:0000313" key="2">
    <source>
        <dbReference type="Proteomes" id="UP000594638"/>
    </source>
</evidence>
<dbReference type="Gramene" id="OE9A072582T1">
    <property type="protein sequence ID" value="OE9A072582C1"/>
    <property type="gene ID" value="OE9A072582"/>
</dbReference>
<organism evidence="1 2">
    <name type="scientific">Olea europaea subsp. europaea</name>
    <dbReference type="NCBI Taxonomy" id="158383"/>
    <lineage>
        <taxon>Eukaryota</taxon>
        <taxon>Viridiplantae</taxon>
        <taxon>Streptophyta</taxon>
        <taxon>Embryophyta</taxon>
        <taxon>Tracheophyta</taxon>
        <taxon>Spermatophyta</taxon>
        <taxon>Magnoliopsida</taxon>
        <taxon>eudicotyledons</taxon>
        <taxon>Gunneridae</taxon>
        <taxon>Pentapetalae</taxon>
        <taxon>asterids</taxon>
        <taxon>lamiids</taxon>
        <taxon>Lamiales</taxon>
        <taxon>Oleaceae</taxon>
        <taxon>Oleeae</taxon>
        <taxon>Olea</taxon>
    </lineage>
</organism>
<dbReference type="Proteomes" id="UP000594638">
    <property type="component" value="Unassembled WGS sequence"/>
</dbReference>
<name>A0A8S0TNE7_OLEEU</name>
<comment type="caution">
    <text evidence="1">The sequence shown here is derived from an EMBL/GenBank/DDBJ whole genome shotgun (WGS) entry which is preliminary data.</text>
</comment>
<protein>
    <submittedName>
        <fullName evidence="1">Uncharacterized protein</fullName>
    </submittedName>
</protein>
<sequence>MANIKRWHIDQSFKELENIYMDPDDKVVNHLDEIEIWFNYLKRVEKIDILMRSLGRVPYWYKVAYNIIEGKNITYDKASFLLRKRWLDEQRAAQRQSAASSSSKDN</sequence>
<accession>A0A8S0TNE7</accession>
<dbReference type="AlphaFoldDB" id="A0A8S0TNE7"/>